<dbReference type="SUPFAM" id="SSF55729">
    <property type="entry name" value="Acyl-CoA N-acyltransferases (Nat)"/>
    <property type="match status" value="1"/>
</dbReference>
<dbReference type="EMBL" id="WNDP01000029">
    <property type="protein sequence ID" value="KAF1026050.1"/>
    <property type="molecule type" value="Genomic_DNA"/>
</dbReference>
<evidence type="ECO:0000313" key="3">
    <source>
        <dbReference type="Proteomes" id="UP000490535"/>
    </source>
</evidence>
<dbReference type="GO" id="GO:0016747">
    <property type="term" value="F:acyltransferase activity, transferring groups other than amino-acyl groups"/>
    <property type="evidence" value="ECO:0007669"/>
    <property type="project" value="InterPro"/>
</dbReference>
<evidence type="ECO:0000313" key="2">
    <source>
        <dbReference type="EMBL" id="KAF1026050.1"/>
    </source>
</evidence>
<gene>
    <name evidence="2" type="ORF">GAK29_01549</name>
</gene>
<reference evidence="3" key="1">
    <citation type="journal article" date="2020" name="MBio">
        <title>Horizontal gene transfer to a defensive symbiont with a reduced genome amongst a multipartite beetle microbiome.</title>
        <authorList>
            <person name="Waterworth S.C."/>
            <person name="Florez L.V."/>
            <person name="Rees E.R."/>
            <person name="Hertweck C."/>
            <person name="Kaltenpoth M."/>
            <person name="Kwan J.C."/>
        </authorList>
    </citation>
    <scope>NUCLEOTIDE SEQUENCE [LARGE SCALE GENOMIC DNA]</scope>
</reference>
<dbReference type="Pfam" id="PF00583">
    <property type="entry name" value="Acetyltransf_1"/>
    <property type="match status" value="1"/>
</dbReference>
<dbReference type="PROSITE" id="PS51186">
    <property type="entry name" value="GNAT"/>
    <property type="match status" value="1"/>
</dbReference>
<comment type="caution">
    <text evidence="2">The sequence shown here is derived from an EMBL/GenBank/DDBJ whole genome shotgun (WGS) entry which is preliminary data.</text>
</comment>
<feature type="domain" description="N-acetyltransferase" evidence="1">
    <location>
        <begin position="4"/>
        <end position="142"/>
    </location>
</feature>
<name>A0A833PG42_ACIBZ</name>
<dbReference type="InterPro" id="IPR000182">
    <property type="entry name" value="GNAT_dom"/>
</dbReference>
<dbReference type="Proteomes" id="UP000490535">
    <property type="component" value="Unassembled WGS sequence"/>
</dbReference>
<evidence type="ECO:0000259" key="1">
    <source>
        <dbReference type="PROSITE" id="PS51186"/>
    </source>
</evidence>
<dbReference type="InterPro" id="IPR016181">
    <property type="entry name" value="Acyl_CoA_acyltransferase"/>
</dbReference>
<proteinExistence type="predicted"/>
<sequence length="152" mass="17591">MYLQHSRQLQLIDCFYDVQSWDHHHLENDPPLIKHLYQQGALCIGAFNPSNQLIAVQVVSNQKITNYPQAKLLQYFYVDAHHQGYGIGSQLMRTVITSAKKLGAKQLYISATPTQRTVDFYLNQGARLLEKPDQQLWSLEPEDIHLIYHLSE</sequence>
<organism evidence="2 3">
    <name type="scientific">Acinetobacter bereziniae</name>
    <name type="common">Acinetobacter genomosp. 10</name>
    <dbReference type="NCBI Taxonomy" id="106648"/>
    <lineage>
        <taxon>Bacteria</taxon>
        <taxon>Pseudomonadati</taxon>
        <taxon>Pseudomonadota</taxon>
        <taxon>Gammaproteobacteria</taxon>
        <taxon>Moraxellales</taxon>
        <taxon>Moraxellaceae</taxon>
        <taxon>Acinetobacter</taxon>
    </lineage>
</organism>
<dbReference type="CDD" id="cd04301">
    <property type="entry name" value="NAT_SF"/>
    <property type="match status" value="1"/>
</dbReference>
<protein>
    <recommendedName>
        <fullName evidence="1">N-acetyltransferase domain-containing protein</fullName>
    </recommendedName>
</protein>
<dbReference type="AlphaFoldDB" id="A0A833PG42"/>
<dbReference type="Gene3D" id="3.40.630.30">
    <property type="match status" value="1"/>
</dbReference>
<accession>A0A833PG42</accession>